<proteinExistence type="predicted"/>
<dbReference type="Proteomes" id="UP000054324">
    <property type="component" value="Unassembled WGS sequence"/>
</dbReference>
<dbReference type="RefSeq" id="XP_009162596.1">
    <property type="nucleotide sequence ID" value="XM_009164332.1"/>
</dbReference>
<evidence type="ECO:0000313" key="1">
    <source>
        <dbReference type="EMBL" id="KER33638.1"/>
    </source>
</evidence>
<sequence>MKRNANSLKHQMGNELYSSEVVFFDVDAPTTKGNKQFVPGIADLVPLTKQQEHLDHFYRDIFLKRGLNV</sequence>
<evidence type="ECO:0000313" key="2">
    <source>
        <dbReference type="Proteomes" id="UP000054324"/>
    </source>
</evidence>
<name>A0A075A1P5_OPIVI</name>
<dbReference type="GeneID" id="20314716"/>
<organism evidence="1 2">
    <name type="scientific">Opisthorchis viverrini</name>
    <name type="common">Southeast Asian liver fluke</name>
    <dbReference type="NCBI Taxonomy" id="6198"/>
    <lineage>
        <taxon>Eukaryota</taxon>
        <taxon>Metazoa</taxon>
        <taxon>Spiralia</taxon>
        <taxon>Lophotrochozoa</taxon>
        <taxon>Platyhelminthes</taxon>
        <taxon>Trematoda</taxon>
        <taxon>Digenea</taxon>
        <taxon>Opisthorchiida</taxon>
        <taxon>Opisthorchiata</taxon>
        <taxon>Opisthorchiidae</taxon>
        <taxon>Opisthorchis</taxon>
    </lineage>
</organism>
<dbReference type="CTD" id="20314716"/>
<keyword evidence="2" id="KW-1185">Reference proteome</keyword>
<gene>
    <name evidence="1" type="ORF">T265_00528</name>
</gene>
<protein>
    <submittedName>
        <fullName evidence="1">Uncharacterized protein</fullName>
    </submittedName>
</protein>
<dbReference type="EMBL" id="KL596623">
    <property type="protein sequence ID" value="KER33638.1"/>
    <property type="molecule type" value="Genomic_DNA"/>
</dbReference>
<dbReference type="AlphaFoldDB" id="A0A075A1P5"/>
<accession>A0A075A1P5</accession>
<dbReference type="KEGG" id="ovi:T265_00528"/>
<reference evidence="1 2" key="1">
    <citation type="submission" date="2013-11" db="EMBL/GenBank/DDBJ databases">
        <title>Opisthorchis viverrini - life in the bile duct.</title>
        <authorList>
            <person name="Young N.D."/>
            <person name="Nagarajan N."/>
            <person name="Lin S.J."/>
            <person name="Korhonen P.K."/>
            <person name="Jex A.R."/>
            <person name="Hall R.S."/>
            <person name="Safavi-Hemami H."/>
            <person name="Kaewkong W."/>
            <person name="Bertrand D."/>
            <person name="Gao S."/>
            <person name="Seet Q."/>
            <person name="Wongkham S."/>
            <person name="Teh B.T."/>
            <person name="Wongkham C."/>
            <person name="Intapan P.M."/>
            <person name="Maleewong W."/>
            <person name="Yang X."/>
            <person name="Hu M."/>
            <person name="Wang Z."/>
            <person name="Hofmann A."/>
            <person name="Sternberg P.W."/>
            <person name="Tan P."/>
            <person name="Wang J."/>
            <person name="Gasser R.B."/>
        </authorList>
    </citation>
    <scope>NUCLEOTIDE SEQUENCE [LARGE SCALE GENOMIC DNA]</scope>
</reference>